<dbReference type="PhylomeDB" id="A7TAL6"/>
<sequence length="108" mass="11945">SLSVKIIKHLAGHIRTQQTHDATIKVFGLSFKDYCENMIKTTMAANAGKGRQAMENVIAVINREVQDLAINLEQATSRLNTEFEQAKQGLEQAARIPQVMCEGSSNSR</sequence>
<dbReference type="AlphaFoldDB" id="A7TAL6"/>
<dbReference type="EMBL" id="DS474229">
    <property type="protein sequence ID" value="EDO26955.1"/>
    <property type="molecule type" value="Genomic_DNA"/>
</dbReference>
<evidence type="ECO:0000313" key="1">
    <source>
        <dbReference type="EMBL" id="EDO26955.1"/>
    </source>
</evidence>
<keyword evidence="2" id="KW-1185">Reference proteome</keyword>
<name>A7TAL6_NEMVE</name>
<evidence type="ECO:0000313" key="2">
    <source>
        <dbReference type="Proteomes" id="UP000001593"/>
    </source>
</evidence>
<reference evidence="1 2" key="1">
    <citation type="journal article" date="2007" name="Science">
        <title>Sea anemone genome reveals ancestral eumetazoan gene repertoire and genomic organization.</title>
        <authorList>
            <person name="Putnam N.H."/>
            <person name="Srivastava M."/>
            <person name="Hellsten U."/>
            <person name="Dirks B."/>
            <person name="Chapman J."/>
            <person name="Salamov A."/>
            <person name="Terry A."/>
            <person name="Shapiro H."/>
            <person name="Lindquist E."/>
            <person name="Kapitonov V.V."/>
            <person name="Jurka J."/>
            <person name="Genikhovich G."/>
            <person name="Grigoriev I.V."/>
            <person name="Lucas S.M."/>
            <person name="Steele R.E."/>
            <person name="Finnerty J.R."/>
            <person name="Technau U."/>
            <person name="Martindale M.Q."/>
            <person name="Rokhsar D.S."/>
        </authorList>
    </citation>
    <scope>NUCLEOTIDE SEQUENCE [LARGE SCALE GENOMIC DNA]</scope>
    <source>
        <strain evidence="2">CH2 X CH6</strain>
    </source>
</reference>
<gene>
    <name evidence="1" type="ORF">NEMVEDRAFT_v1g224558</name>
</gene>
<dbReference type="InParanoid" id="A7TAL6"/>
<dbReference type="STRING" id="45351.A7TAL6"/>
<feature type="non-terminal residue" evidence="1">
    <location>
        <position position="108"/>
    </location>
</feature>
<dbReference type="Proteomes" id="UP000001593">
    <property type="component" value="Unassembled WGS sequence"/>
</dbReference>
<protein>
    <submittedName>
        <fullName evidence="1">Uncharacterized protein</fullName>
    </submittedName>
</protein>
<organism evidence="1 2">
    <name type="scientific">Nematostella vectensis</name>
    <name type="common">Starlet sea anemone</name>
    <dbReference type="NCBI Taxonomy" id="45351"/>
    <lineage>
        <taxon>Eukaryota</taxon>
        <taxon>Metazoa</taxon>
        <taxon>Cnidaria</taxon>
        <taxon>Anthozoa</taxon>
        <taxon>Hexacorallia</taxon>
        <taxon>Actiniaria</taxon>
        <taxon>Edwardsiidae</taxon>
        <taxon>Nematostella</taxon>
    </lineage>
</organism>
<dbReference type="HOGENOM" id="CLU_2203601_0_0_1"/>
<accession>A7TAL6</accession>
<proteinExistence type="predicted"/>